<dbReference type="AlphaFoldDB" id="A0A7L7KR54"/>
<dbReference type="RefSeq" id="WP_258878521.1">
    <property type="nucleotide sequence ID" value="NZ_CP048914.1"/>
</dbReference>
<feature type="domain" description="Gcp-like" evidence="1">
    <location>
        <begin position="38"/>
        <end position="146"/>
    </location>
</feature>
<dbReference type="InterPro" id="IPR043129">
    <property type="entry name" value="ATPase_NBD"/>
</dbReference>
<dbReference type="GO" id="GO:0016740">
    <property type="term" value="F:transferase activity"/>
    <property type="evidence" value="ECO:0007669"/>
    <property type="project" value="UniProtKB-KW"/>
</dbReference>
<gene>
    <name evidence="2" type="primary">tsaB</name>
    <name evidence="2" type="ORF">G4Z02_03735</name>
</gene>
<protein>
    <submittedName>
        <fullName evidence="2">tRNA (Adenosine(37)-N6)-threonylcarbamoyltransferase complex dimerization subunit type 1 TsaB</fullName>
    </submittedName>
</protein>
<accession>A0A7L7KR54</accession>
<dbReference type="InterPro" id="IPR000905">
    <property type="entry name" value="Gcp-like_dom"/>
</dbReference>
<proteinExistence type="predicted"/>
<dbReference type="KEGG" id="xcl:G4Z02_03735"/>
<sequence>MKQLLKRLAIDTATKYLFIGLYEDDTCLTSYYKPGDNDHSVKLMSMIETMFDEVGWSIADLDEIIIGIGPGSYTGLRIGVVVAKMFAWNNSIPVKTVSSLALVASSYVGSKYVLVEFDARRGNSFLGLYKRTGKSLELVDNEQLTNLVDYKKSLDVPFDTISNGEPNMSVLLTSDLFDEVIDIHGLNPNYLRKTEAERNLENS</sequence>
<evidence type="ECO:0000259" key="1">
    <source>
        <dbReference type="Pfam" id="PF00814"/>
    </source>
</evidence>
<dbReference type="NCBIfam" id="TIGR03725">
    <property type="entry name" value="T6A_YeaZ"/>
    <property type="match status" value="1"/>
</dbReference>
<dbReference type="Gene3D" id="3.30.420.40">
    <property type="match status" value="1"/>
</dbReference>
<reference evidence="2 3" key="1">
    <citation type="submission" date="2020-02" db="EMBL/GenBank/DDBJ databases">
        <authorList>
            <person name="Zheng R.K."/>
            <person name="Sun C.M."/>
        </authorList>
    </citation>
    <scope>NUCLEOTIDE SEQUENCE [LARGE SCALE GENOMIC DNA]</scope>
    <source>
        <strain evidence="3">zrk13</strain>
    </source>
</reference>
<dbReference type="InterPro" id="IPR022496">
    <property type="entry name" value="T6A_TsaB"/>
</dbReference>
<dbReference type="Proteomes" id="UP000514720">
    <property type="component" value="Chromosome"/>
</dbReference>
<keyword evidence="3" id="KW-1185">Reference proteome</keyword>
<dbReference type="Pfam" id="PF00814">
    <property type="entry name" value="TsaD"/>
    <property type="match status" value="1"/>
</dbReference>
<name>A0A7L7KR54_9MOLU</name>
<organism evidence="2 3">
    <name type="scientific">Candidatus Xianfuyuplasma coldseepsis</name>
    <dbReference type="NCBI Taxonomy" id="2782163"/>
    <lineage>
        <taxon>Bacteria</taxon>
        <taxon>Bacillati</taxon>
        <taxon>Mycoplasmatota</taxon>
        <taxon>Mollicutes</taxon>
        <taxon>Candidatus Izemoplasmatales</taxon>
        <taxon>Candidatus Izemoplasmataceae</taxon>
        <taxon>Candidatus Xianfuyuplasma</taxon>
    </lineage>
</organism>
<dbReference type="SUPFAM" id="SSF53067">
    <property type="entry name" value="Actin-like ATPase domain"/>
    <property type="match status" value="1"/>
</dbReference>
<evidence type="ECO:0000313" key="3">
    <source>
        <dbReference type="Proteomes" id="UP000514720"/>
    </source>
</evidence>
<dbReference type="EMBL" id="CP048914">
    <property type="protein sequence ID" value="QMS84899.1"/>
    <property type="molecule type" value="Genomic_DNA"/>
</dbReference>
<keyword evidence="2" id="KW-0808">Transferase</keyword>
<dbReference type="CDD" id="cd24032">
    <property type="entry name" value="ASKHA_NBD_TsaB"/>
    <property type="match status" value="1"/>
</dbReference>
<evidence type="ECO:0000313" key="2">
    <source>
        <dbReference type="EMBL" id="QMS84899.1"/>
    </source>
</evidence>
<dbReference type="Gene3D" id="3.30.420.200">
    <property type="match status" value="1"/>
</dbReference>
<dbReference type="GO" id="GO:0002949">
    <property type="term" value="P:tRNA threonylcarbamoyladenosine modification"/>
    <property type="evidence" value="ECO:0007669"/>
    <property type="project" value="InterPro"/>
</dbReference>